<proteinExistence type="predicted"/>
<protein>
    <recommendedName>
        <fullName evidence="3">F-box domain-containing protein</fullName>
    </recommendedName>
</protein>
<dbReference type="EMBL" id="NHTK01000317">
    <property type="protein sequence ID" value="PPR07880.1"/>
    <property type="molecule type" value="Genomic_DNA"/>
</dbReference>
<dbReference type="SUPFAM" id="SSF52047">
    <property type="entry name" value="RNI-like"/>
    <property type="match status" value="1"/>
</dbReference>
<organism evidence="1 2">
    <name type="scientific">Panaeolus cyanescens</name>
    <dbReference type="NCBI Taxonomy" id="181874"/>
    <lineage>
        <taxon>Eukaryota</taxon>
        <taxon>Fungi</taxon>
        <taxon>Dikarya</taxon>
        <taxon>Basidiomycota</taxon>
        <taxon>Agaricomycotina</taxon>
        <taxon>Agaricomycetes</taxon>
        <taxon>Agaricomycetidae</taxon>
        <taxon>Agaricales</taxon>
        <taxon>Agaricineae</taxon>
        <taxon>Galeropsidaceae</taxon>
        <taxon>Panaeolus</taxon>
    </lineage>
</organism>
<dbReference type="OrthoDB" id="2788229at2759"/>
<comment type="caution">
    <text evidence="1">The sequence shown here is derived from an EMBL/GenBank/DDBJ whole genome shotgun (WGS) entry which is preliminary data.</text>
</comment>
<name>A0A409YXZ8_9AGAR</name>
<evidence type="ECO:0008006" key="3">
    <source>
        <dbReference type="Google" id="ProtNLM"/>
    </source>
</evidence>
<dbReference type="Proteomes" id="UP000284842">
    <property type="component" value="Unassembled WGS sequence"/>
</dbReference>
<dbReference type="AlphaFoldDB" id="A0A409YXZ8"/>
<dbReference type="InParanoid" id="A0A409YXZ8"/>
<evidence type="ECO:0000313" key="1">
    <source>
        <dbReference type="EMBL" id="PPR07880.1"/>
    </source>
</evidence>
<keyword evidence="2" id="KW-1185">Reference proteome</keyword>
<reference evidence="1 2" key="1">
    <citation type="journal article" date="2018" name="Evol. Lett.">
        <title>Horizontal gene cluster transfer increased hallucinogenic mushroom diversity.</title>
        <authorList>
            <person name="Reynolds H.T."/>
            <person name="Vijayakumar V."/>
            <person name="Gluck-Thaler E."/>
            <person name="Korotkin H.B."/>
            <person name="Matheny P.B."/>
            <person name="Slot J.C."/>
        </authorList>
    </citation>
    <scope>NUCLEOTIDE SEQUENCE [LARGE SCALE GENOMIC DNA]</scope>
    <source>
        <strain evidence="1 2">2629</strain>
    </source>
</reference>
<evidence type="ECO:0000313" key="2">
    <source>
        <dbReference type="Proteomes" id="UP000284842"/>
    </source>
</evidence>
<accession>A0A409YXZ8</accession>
<gene>
    <name evidence="1" type="ORF">CVT24_005617</name>
</gene>
<sequence>MPKSKSLRAYLKSLRTMNRAKIVLPNELLYRIFDDLAAAYRYRHPGQPELFLANMRTCSLVAKSWVPLCRTYLFEKIQVDLYTSPTLDSVKNRRLATILNDHANLADCVRGITFEINHQIQPSDAVREELAKDHLSIFFQLSNVRTLDIRSKGKRVSYEPDGNAEKLGWHSCLDRHVGAENLTSLLLSDIDNVPILAILSSPYLTRLTISKCRLSDTVTLSLPSLYAKRPDYALEHLDAHHVKNLSLLVLGLCSHLRTMKLFIVYFALESNVDIQAPFIFPDLALLAITVADGWHNIPSQMLGTNPGDEPKLSDIALLKINGSFEDLPPFCAVQSLDFTVYQDDIESRLEDKWVQI</sequence>